<reference evidence="2" key="1">
    <citation type="journal article" date="2019" name="bioRxiv">
        <title>The Genome of the Zebra Mussel, Dreissena polymorpha: A Resource for Invasive Species Research.</title>
        <authorList>
            <person name="McCartney M.A."/>
            <person name="Auch B."/>
            <person name="Kono T."/>
            <person name="Mallez S."/>
            <person name="Zhang Y."/>
            <person name="Obille A."/>
            <person name="Becker A."/>
            <person name="Abrahante J.E."/>
            <person name="Garbe J."/>
            <person name="Badalamenti J.P."/>
            <person name="Herman A."/>
            <person name="Mangelson H."/>
            <person name="Liachko I."/>
            <person name="Sullivan S."/>
            <person name="Sone E.D."/>
            <person name="Koren S."/>
            <person name="Silverstein K.A.T."/>
            <person name="Beckman K.B."/>
            <person name="Gohl D.M."/>
        </authorList>
    </citation>
    <scope>NUCLEOTIDE SEQUENCE</scope>
    <source>
        <strain evidence="2">Duluth1</strain>
        <tissue evidence="2">Whole animal</tissue>
    </source>
</reference>
<evidence type="ECO:0000313" key="2">
    <source>
        <dbReference type="EMBL" id="KAH3827365.1"/>
    </source>
</evidence>
<organism evidence="2 3">
    <name type="scientific">Dreissena polymorpha</name>
    <name type="common">Zebra mussel</name>
    <name type="synonym">Mytilus polymorpha</name>
    <dbReference type="NCBI Taxonomy" id="45954"/>
    <lineage>
        <taxon>Eukaryota</taxon>
        <taxon>Metazoa</taxon>
        <taxon>Spiralia</taxon>
        <taxon>Lophotrochozoa</taxon>
        <taxon>Mollusca</taxon>
        <taxon>Bivalvia</taxon>
        <taxon>Autobranchia</taxon>
        <taxon>Heteroconchia</taxon>
        <taxon>Euheterodonta</taxon>
        <taxon>Imparidentia</taxon>
        <taxon>Neoheterodontei</taxon>
        <taxon>Myida</taxon>
        <taxon>Dreissenoidea</taxon>
        <taxon>Dreissenidae</taxon>
        <taxon>Dreissena</taxon>
    </lineage>
</organism>
<evidence type="ECO:0000256" key="1">
    <source>
        <dbReference type="SAM" id="SignalP"/>
    </source>
</evidence>
<proteinExistence type="predicted"/>
<evidence type="ECO:0000313" key="3">
    <source>
        <dbReference type="Proteomes" id="UP000828390"/>
    </source>
</evidence>
<dbReference type="EMBL" id="JAIWYP010000005">
    <property type="protein sequence ID" value="KAH3827365.1"/>
    <property type="molecule type" value="Genomic_DNA"/>
</dbReference>
<gene>
    <name evidence="2" type="ORF">DPMN_129301</name>
</gene>
<protein>
    <submittedName>
        <fullName evidence="2">Uncharacterized protein</fullName>
    </submittedName>
</protein>
<name>A0A9D4H2H1_DREPO</name>
<keyword evidence="3" id="KW-1185">Reference proteome</keyword>
<comment type="caution">
    <text evidence="2">The sequence shown here is derived from an EMBL/GenBank/DDBJ whole genome shotgun (WGS) entry which is preliminary data.</text>
</comment>
<keyword evidence="1" id="KW-0732">Signal</keyword>
<sequence length="169" mass="18814">MLDKLAAGVFLLCLHTSLATDSVALTSDTDAHDVDKRPFDSIAAYRGFKGFADKRPFDSIYGGRLRGFIKRHLDSINGYHGFSGFNKRPMDSINRGGFSGFVKRPMDSINRGGFSGFVKRPMDSINRGGFSGFVKRRFDSIGSKGGFRGFIKRDESGESEQDFQDEFIE</sequence>
<dbReference type="Proteomes" id="UP000828390">
    <property type="component" value="Unassembled WGS sequence"/>
</dbReference>
<dbReference type="AlphaFoldDB" id="A0A9D4H2H1"/>
<accession>A0A9D4H2H1</accession>
<dbReference type="OrthoDB" id="6093641at2759"/>
<feature type="chain" id="PRO_5039195288" evidence="1">
    <location>
        <begin position="20"/>
        <end position="169"/>
    </location>
</feature>
<feature type="signal peptide" evidence="1">
    <location>
        <begin position="1"/>
        <end position="19"/>
    </location>
</feature>
<reference evidence="2" key="2">
    <citation type="submission" date="2020-11" db="EMBL/GenBank/DDBJ databases">
        <authorList>
            <person name="McCartney M.A."/>
            <person name="Auch B."/>
            <person name="Kono T."/>
            <person name="Mallez S."/>
            <person name="Becker A."/>
            <person name="Gohl D.M."/>
            <person name="Silverstein K.A.T."/>
            <person name="Koren S."/>
            <person name="Bechman K.B."/>
            <person name="Herman A."/>
            <person name="Abrahante J.E."/>
            <person name="Garbe J."/>
        </authorList>
    </citation>
    <scope>NUCLEOTIDE SEQUENCE</scope>
    <source>
        <strain evidence="2">Duluth1</strain>
        <tissue evidence="2">Whole animal</tissue>
    </source>
</reference>